<evidence type="ECO:0000256" key="1">
    <source>
        <dbReference type="ARBA" id="ARBA00023125"/>
    </source>
</evidence>
<dbReference type="EMBL" id="CANHGI010000003">
    <property type="protein sequence ID" value="CAI5444352.1"/>
    <property type="molecule type" value="Genomic_DNA"/>
</dbReference>
<dbReference type="Proteomes" id="UP001152747">
    <property type="component" value="Unassembled WGS sequence"/>
</dbReference>
<dbReference type="GO" id="GO:0003697">
    <property type="term" value="F:single-stranded DNA binding"/>
    <property type="evidence" value="ECO:0007669"/>
    <property type="project" value="InterPro"/>
</dbReference>
<dbReference type="InterPro" id="IPR000424">
    <property type="entry name" value="Primosome_PriB/ssb"/>
</dbReference>
<sequence>MLRSVSTRLFSTSRLVASEIKTQKAVNDLFSEQPEEKRRHAFSINKVELVGGVAVDPIYRTGKNNKSYLLFNLITNHSFKTHDGNYVDQTERHTVTVFGNRAEELFKSIKKGNRLNVQGRLHYSGGQKDEAGNRTQRNTYIIANHVEHVTRPVSENKSE</sequence>
<dbReference type="PANTHER" id="PTHR10302">
    <property type="entry name" value="SINGLE-STRANDED DNA-BINDING PROTEIN"/>
    <property type="match status" value="1"/>
</dbReference>
<dbReference type="AlphaFoldDB" id="A0A9P1MYH2"/>
<dbReference type="GO" id="GO:0006264">
    <property type="term" value="P:mitochondrial DNA replication"/>
    <property type="evidence" value="ECO:0007669"/>
    <property type="project" value="TreeGrafter"/>
</dbReference>
<dbReference type="OrthoDB" id="1078367at2759"/>
<accession>A0A9P1MYH2</accession>
<dbReference type="NCBIfam" id="TIGR00621">
    <property type="entry name" value="ssb"/>
    <property type="match status" value="1"/>
</dbReference>
<reference evidence="3" key="1">
    <citation type="submission" date="2022-11" db="EMBL/GenBank/DDBJ databases">
        <authorList>
            <person name="Kikuchi T."/>
        </authorList>
    </citation>
    <scope>NUCLEOTIDE SEQUENCE</scope>
    <source>
        <strain evidence="3">PS1010</strain>
    </source>
</reference>
<evidence type="ECO:0000313" key="3">
    <source>
        <dbReference type="EMBL" id="CAI5444352.1"/>
    </source>
</evidence>
<dbReference type="SUPFAM" id="SSF50249">
    <property type="entry name" value="Nucleic acid-binding proteins"/>
    <property type="match status" value="1"/>
</dbReference>
<evidence type="ECO:0000256" key="2">
    <source>
        <dbReference type="PROSITE-ProRule" id="PRU00252"/>
    </source>
</evidence>
<proteinExistence type="predicted"/>
<evidence type="ECO:0000313" key="4">
    <source>
        <dbReference type="Proteomes" id="UP001152747"/>
    </source>
</evidence>
<dbReference type="PANTHER" id="PTHR10302:SF0">
    <property type="entry name" value="SINGLE-STRANDED DNA-BINDING PROTEIN, MITOCHONDRIAL"/>
    <property type="match status" value="1"/>
</dbReference>
<dbReference type="CDD" id="cd04496">
    <property type="entry name" value="SSB_OBF"/>
    <property type="match status" value="1"/>
</dbReference>
<dbReference type="Pfam" id="PF00436">
    <property type="entry name" value="SSB"/>
    <property type="match status" value="1"/>
</dbReference>
<gene>
    <name evidence="3" type="ORF">CAMP_LOCUS6989</name>
</gene>
<dbReference type="Gene3D" id="2.40.50.140">
    <property type="entry name" value="Nucleic acid-binding proteins"/>
    <property type="match status" value="1"/>
</dbReference>
<comment type="caution">
    <text evidence="3">The sequence shown here is derived from an EMBL/GenBank/DDBJ whole genome shotgun (WGS) entry which is preliminary data.</text>
</comment>
<protein>
    <submittedName>
        <fullName evidence="3">Uncharacterized protein</fullName>
    </submittedName>
</protein>
<dbReference type="InterPro" id="IPR012340">
    <property type="entry name" value="NA-bd_OB-fold"/>
</dbReference>
<name>A0A9P1MYH2_9PELO</name>
<keyword evidence="1 2" id="KW-0238">DNA-binding</keyword>
<keyword evidence="4" id="KW-1185">Reference proteome</keyword>
<dbReference type="PROSITE" id="PS50935">
    <property type="entry name" value="SSB"/>
    <property type="match status" value="1"/>
</dbReference>
<organism evidence="3 4">
    <name type="scientific">Caenorhabditis angaria</name>
    <dbReference type="NCBI Taxonomy" id="860376"/>
    <lineage>
        <taxon>Eukaryota</taxon>
        <taxon>Metazoa</taxon>
        <taxon>Ecdysozoa</taxon>
        <taxon>Nematoda</taxon>
        <taxon>Chromadorea</taxon>
        <taxon>Rhabditida</taxon>
        <taxon>Rhabditina</taxon>
        <taxon>Rhabditomorpha</taxon>
        <taxon>Rhabditoidea</taxon>
        <taxon>Rhabditidae</taxon>
        <taxon>Peloderinae</taxon>
        <taxon>Caenorhabditis</taxon>
    </lineage>
</organism>
<dbReference type="InterPro" id="IPR011344">
    <property type="entry name" value="ssDNA-bd"/>
</dbReference>
<dbReference type="GO" id="GO:0042645">
    <property type="term" value="C:mitochondrial nucleoid"/>
    <property type="evidence" value="ECO:0007669"/>
    <property type="project" value="TreeGrafter"/>
</dbReference>